<dbReference type="PROSITE" id="PS00108">
    <property type="entry name" value="PROTEIN_KINASE_ST"/>
    <property type="match status" value="1"/>
</dbReference>
<evidence type="ECO:0000256" key="9">
    <source>
        <dbReference type="ARBA" id="ARBA00023136"/>
    </source>
</evidence>
<dbReference type="Gene3D" id="3.30.200.20">
    <property type="entry name" value="Phosphorylase Kinase, domain 1"/>
    <property type="match status" value="1"/>
</dbReference>
<feature type="region of interest" description="Disordered" evidence="13">
    <location>
        <begin position="483"/>
        <end position="504"/>
    </location>
</feature>
<evidence type="ECO:0000256" key="7">
    <source>
        <dbReference type="ARBA" id="ARBA00022777"/>
    </source>
</evidence>
<dbReference type="PROSITE" id="PS50011">
    <property type="entry name" value="PROTEIN_KINASE_DOM"/>
    <property type="match status" value="1"/>
</dbReference>
<dbReference type="CDD" id="cd13999">
    <property type="entry name" value="STKc_MAP3K-like"/>
    <property type="match status" value="1"/>
</dbReference>
<feature type="binding site" evidence="12">
    <location>
        <position position="751"/>
    </location>
    <ligand>
        <name>ATP</name>
        <dbReference type="ChEBI" id="CHEBI:30616"/>
    </ligand>
</feature>
<evidence type="ECO:0000256" key="11">
    <source>
        <dbReference type="ARBA" id="ARBA00048679"/>
    </source>
</evidence>
<dbReference type="Gene3D" id="1.10.510.10">
    <property type="entry name" value="Transferase(Phosphotransferase) domain 1"/>
    <property type="match status" value="1"/>
</dbReference>
<dbReference type="PROSITE" id="PS00107">
    <property type="entry name" value="PROTEIN_KINASE_ATP"/>
    <property type="match status" value="1"/>
</dbReference>
<evidence type="ECO:0000313" key="15">
    <source>
        <dbReference type="EMBL" id="THU44720.1"/>
    </source>
</evidence>
<feature type="compositionally biased region" description="Polar residues" evidence="13">
    <location>
        <begin position="488"/>
        <end position="500"/>
    </location>
</feature>
<feature type="compositionally biased region" description="Polar residues" evidence="13">
    <location>
        <begin position="337"/>
        <end position="351"/>
    </location>
</feature>
<dbReference type="InterPro" id="IPR011009">
    <property type="entry name" value="Kinase-like_dom_sf"/>
</dbReference>
<comment type="subcellular location">
    <subcellularLocation>
        <location evidence="1">Membrane</location>
    </subcellularLocation>
</comment>
<dbReference type="GO" id="GO:0004674">
    <property type="term" value="F:protein serine/threonine kinase activity"/>
    <property type="evidence" value="ECO:0007669"/>
    <property type="project" value="UniProtKB-KW"/>
</dbReference>
<keyword evidence="5" id="KW-0808">Transferase</keyword>
<dbReference type="InterPro" id="IPR051681">
    <property type="entry name" value="Ser/Thr_Kinases-Pseudokinases"/>
</dbReference>
<evidence type="ECO:0000256" key="4">
    <source>
        <dbReference type="ARBA" id="ARBA00022527"/>
    </source>
</evidence>
<dbReference type="PANTHER" id="PTHR44329:SF284">
    <property type="entry name" value="SERINE_THREONINE-PROTEIN KINASE EDR1-LIKE ISOFORM X2"/>
    <property type="match status" value="1"/>
</dbReference>
<dbReference type="GO" id="GO:0016020">
    <property type="term" value="C:membrane"/>
    <property type="evidence" value="ECO:0007669"/>
    <property type="project" value="UniProtKB-SubCell"/>
</dbReference>
<dbReference type="InterPro" id="IPR017441">
    <property type="entry name" value="Protein_kinase_ATP_BS"/>
</dbReference>
<dbReference type="SMART" id="SM00220">
    <property type="entry name" value="S_TKc"/>
    <property type="match status" value="1"/>
</dbReference>
<feature type="region of interest" description="Disordered" evidence="13">
    <location>
        <begin position="985"/>
        <end position="1004"/>
    </location>
</feature>
<feature type="domain" description="Protein kinase" evidence="14">
    <location>
        <begin position="723"/>
        <end position="982"/>
    </location>
</feature>
<evidence type="ECO:0000313" key="16">
    <source>
        <dbReference type="Proteomes" id="UP000317650"/>
    </source>
</evidence>
<feature type="region of interest" description="Disordered" evidence="13">
    <location>
        <begin position="660"/>
        <end position="679"/>
    </location>
</feature>
<dbReference type="GO" id="GO:0005524">
    <property type="term" value="F:ATP binding"/>
    <property type="evidence" value="ECO:0007669"/>
    <property type="project" value="UniProtKB-UniRule"/>
</dbReference>
<feature type="compositionally biased region" description="Basic residues" evidence="13">
    <location>
        <begin position="1"/>
        <end position="12"/>
    </location>
</feature>
<dbReference type="FunFam" id="1.10.510.10:FF:000476">
    <property type="entry name" value="PAS domain-containing protein tyrosine kinase family protein"/>
    <property type="match status" value="1"/>
</dbReference>
<feature type="compositionally biased region" description="Basic and acidic residues" evidence="13">
    <location>
        <begin position="352"/>
        <end position="370"/>
    </location>
</feature>
<evidence type="ECO:0000256" key="3">
    <source>
        <dbReference type="ARBA" id="ARBA00012513"/>
    </source>
</evidence>
<dbReference type="PANTHER" id="PTHR44329">
    <property type="entry name" value="SERINE/THREONINE-PROTEIN KINASE TNNI3K-RELATED"/>
    <property type="match status" value="1"/>
</dbReference>
<dbReference type="EMBL" id="PYDT01000011">
    <property type="protein sequence ID" value="THU44720.1"/>
    <property type="molecule type" value="Genomic_DNA"/>
</dbReference>
<gene>
    <name evidence="15" type="ORF">C4D60_Mb02t10320</name>
</gene>
<keyword evidence="16" id="KW-1185">Reference proteome</keyword>
<keyword evidence="6 12" id="KW-0547">Nucleotide-binding</keyword>
<sequence length="1004" mass="109937">MKHIFKIKRHPHRSNEIPAPAAAAASSSSPSPSPSPSTSTVSPSCASDHRAAASLTPPSPSEPPRSAAAADDRQDYFSSEEEFQMQLALAISASNSEFRGDLDGDQIRAAKLLSLGRDRIEQGREEGTAESLSRRYWDYNVLDYGEKVVDGFYDIFGPLGNSANHGRMPSLHELQTRIGDLGFEVIVVNRAIDPALVELEQVAQCILLGCPTAEIGLLVQRISELVMEHMGGPVGDANDMLTKWMEKSTELRATQQTSLLPIGCIRIGLSRHRALLFKVLADNVGIPCRLVKGSHYTGVDDDAVNIIKLAEREFLVDLMAAPGTLIPADVLSLKDTSSNPKVSENMSPSTSKPEEDHFKDELLGGEHKGGNEVPFLDESKALDKRLRYEKSIVIPSVQSDCNGETSTTSGALFGGNMSLCMQDQPDQFTSSTSATCSKQKGIVGAAVDGDNTGKRKVNMALNPQNTVDSTNLFAELNPFRVTGVGESSPHSKATDSTNGGYQRRSEKVALGPGRSQVPLIWKGQSACNETRNTKQNNIVELSVPRRNHVLNASSSKMPGPAAKVYSGGSTNVAGSSISSNSVGVISSANQTSGTSLSIGYSFSECVESGNAPEKNRNHELDSRHFDLPADKSLVSVLSSGEKYLMADRTRGVVSKMSQPHELSGHMKNINEKHDPKKCSHDRFLGTSVSSVDQESSSSSQARPSQLDPMLDDVAEWEIPWEDIIIGERIGLGSYGEVYRADWNGTEVAVKKFLDQDFYGDALDEFRSEVQIMRRLRHPNVVLFMGAVTRPPNLSIVSEFLPRGSLYRILHRPHCQIDEKRRIKMALDVAKGMNCLHTSVPTIVHRDLKSPNLLVDKNWTVKVCDFGLSRLKHSTFLSSKSTAGTPEWMAPEVLRNEKSNEKCDVYSFGVILWELATLRMPWSGMNPMQVVGAVGFQDRRLDVPKEVDPLVARIIWECWQTDPSLRPSFAQLTTALRSLQRLVIPSHQETQSPPMPQEISVNLTP</sequence>
<evidence type="ECO:0000256" key="12">
    <source>
        <dbReference type="PROSITE-ProRule" id="PRU10141"/>
    </source>
</evidence>
<feature type="region of interest" description="Disordered" evidence="13">
    <location>
        <begin position="337"/>
        <end position="376"/>
    </location>
</feature>
<comment type="similarity">
    <text evidence="2">Belongs to the protein kinase superfamily. TKL Ser/Thr protein kinase family. RAF subfamily.</text>
</comment>
<dbReference type="PRINTS" id="PR00109">
    <property type="entry name" value="TYRKINASE"/>
</dbReference>
<feature type="compositionally biased region" description="Basic and acidic residues" evidence="13">
    <location>
        <begin position="662"/>
        <end position="679"/>
    </location>
</feature>
<feature type="region of interest" description="Disordered" evidence="13">
    <location>
        <begin position="1"/>
        <end position="77"/>
    </location>
</feature>
<evidence type="ECO:0000256" key="13">
    <source>
        <dbReference type="SAM" id="MobiDB-lite"/>
    </source>
</evidence>
<evidence type="ECO:0000256" key="8">
    <source>
        <dbReference type="ARBA" id="ARBA00022840"/>
    </source>
</evidence>
<reference evidence="15 16" key="1">
    <citation type="journal article" date="2019" name="Nat. Plants">
        <title>Genome sequencing of Musa balbisiana reveals subgenome evolution and function divergence in polyploid bananas.</title>
        <authorList>
            <person name="Yao X."/>
        </authorList>
    </citation>
    <scope>NUCLEOTIDE SEQUENCE [LARGE SCALE GENOMIC DNA]</scope>
    <source>
        <strain evidence="16">cv. DH-PKW</strain>
        <tissue evidence="15">Leaves</tissue>
    </source>
</reference>
<dbReference type="InterPro" id="IPR001245">
    <property type="entry name" value="Ser-Thr/Tyr_kinase_cat_dom"/>
</dbReference>
<dbReference type="InterPro" id="IPR000719">
    <property type="entry name" value="Prot_kinase_dom"/>
</dbReference>
<dbReference type="Pfam" id="PF07714">
    <property type="entry name" value="PK_Tyr_Ser-Thr"/>
    <property type="match status" value="1"/>
</dbReference>
<evidence type="ECO:0000256" key="10">
    <source>
        <dbReference type="ARBA" id="ARBA00047899"/>
    </source>
</evidence>
<dbReference type="Pfam" id="PF14381">
    <property type="entry name" value="EDR1_CTR1_ARMC3_pept"/>
    <property type="match status" value="1"/>
</dbReference>
<feature type="compositionally biased region" description="Low complexity" evidence="13">
    <location>
        <begin position="18"/>
        <end position="56"/>
    </location>
</feature>
<accession>A0A4S8I9N2</accession>
<dbReference type="Proteomes" id="UP000317650">
    <property type="component" value="Chromosome 2"/>
</dbReference>
<organism evidence="15 16">
    <name type="scientific">Musa balbisiana</name>
    <name type="common">Banana</name>
    <dbReference type="NCBI Taxonomy" id="52838"/>
    <lineage>
        <taxon>Eukaryota</taxon>
        <taxon>Viridiplantae</taxon>
        <taxon>Streptophyta</taxon>
        <taxon>Embryophyta</taxon>
        <taxon>Tracheophyta</taxon>
        <taxon>Spermatophyta</taxon>
        <taxon>Magnoliopsida</taxon>
        <taxon>Liliopsida</taxon>
        <taxon>Zingiberales</taxon>
        <taxon>Musaceae</taxon>
        <taxon>Musa</taxon>
    </lineage>
</organism>
<keyword evidence="7" id="KW-0418">Kinase</keyword>
<keyword evidence="4" id="KW-0723">Serine/threonine-protein kinase</keyword>
<evidence type="ECO:0000256" key="1">
    <source>
        <dbReference type="ARBA" id="ARBA00004370"/>
    </source>
</evidence>
<evidence type="ECO:0000256" key="6">
    <source>
        <dbReference type="ARBA" id="ARBA00022741"/>
    </source>
</evidence>
<comment type="caution">
    <text evidence="15">The sequence shown here is derived from an EMBL/GenBank/DDBJ whole genome shotgun (WGS) entry which is preliminary data.</text>
</comment>
<dbReference type="EC" id="2.7.11.1" evidence="3"/>
<comment type="catalytic activity">
    <reaction evidence="10">
        <text>L-threonyl-[protein] + ATP = O-phospho-L-threonyl-[protein] + ADP + H(+)</text>
        <dbReference type="Rhea" id="RHEA:46608"/>
        <dbReference type="Rhea" id="RHEA-COMP:11060"/>
        <dbReference type="Rhea" id="RHEA-COMP:11605"/>
        <dbReference type="ChEBI" id="CHEBI:15378"/>
        <dbReference type="ChEBI" id="CHEBI:30013"/>
        <dbReference type="ChEBI" id="CHEBI:30616"/>
        <dbReference type="ChEBI" id="CHEBI:61977"/>
        <dbReference type="ChEBI" id="CHEBI:456216"/>
        <dbReference type="EC" id="2.7.11.1"/>
    </reaction>
</comment>
<dbReference type="InterPro" id="IPR008271">
    <property type="entry name" value="Ser/Thr_kinase_AS"/>
</dbReference>
<dbReference type="SUPFAM" id="SSF56112">
    <property type="entry name" value="Protein kinase-like (PK-like)"/>
    <property type="match status" value="1"/>
</dbReference>
<dbReference type="AlphaFoldDB" id="A0A4S8I9N2"/>
<proteinExistence type="inferred from homology"/>
<keyword evidence="8 12" id="KW-0067">ATP-binding</keyword>
<dbReference type="InterPro" id="IPR055164">
    <property type="entry name" value="EDR1/CTR1/ARMC3-like_pept-like"/>
</dbReference>
<evidence type="ECO:0000256" key="2">
    <source>
        <dbReference type="ARBA" id="ARBA00010507"/>
    </source>
</evidence>
<evidence type="ECO:0000256" key="5">
    <source>
        <dbReference type="ARBA" id="ARBA00022679"/>
    </source>
</evidence>
<keyword evidence="9" id="KW-0472">Membrane</keyword>
<dbReference type="FunFam" id="3.30.200.20:FF:000060">
    <property type="entry name" value="Serine/threonine-protein kinase isoform 1"/>
    <property type="match status" value="1"/>
</dbReference>
<dbReference type="STRING" id="52838.A0A4S8I9N2"/>
<name>A0A4S8I9N2_MUSBA</name>
<protein>
    <recommendedName>
        <fullName evidence="3">non-specific serine/threonine protein kinase</fullName>
        <ecNumber evidence="3">2.7.11.1</ecNumber>
    </recommendedName>
</protein>
<evidence type="ECO:0000259" key="14">
    <source>
        <dbReference type="PROSITE" id="PS50011"/>
    </source>
</evidence>
<comment type="catalytic activity">
    <reaction evidence="11">
        <text>L-seryl-[protein] + ATP = O-phospho-L-seryl-[protein] + ADP + H(+)</text>
        <dbReference type="Rhea" id="RHEA:17989"/>
        <dbReference type="Rhea" id="RHEA-COMP:9863"/>
        <dbReference type="Rhea" id="RHEA-COMP:11604"/>
        <dbReference type="ChEBI" id="CHEBI:15378"/>
        <dbReference type="ChEBI" id="CHEBI:29999"/>
        <dbReference type="ChEBI" id="CHEBI:30616"/>
        <dbReference type="ChEBI" id="CHEBI:83421"/>
        <dbReference type="ChEBI" id="CHEBI:456216"/>
        <dbReference type="EC" id="2.7.11.1"/>
    </reaction>
</comment>